<dbReference type="AlphaFoldDB" id="A0A062IP68"/>
<protein>
    <recommendedName>
        <fullName evidence="4">Lipoprotein</fullName>
    </recommendedName>
</protein>
<dbReference type="Proteomes" id="UP000027327">
    <property type="component" value="Unassembled WGS sequence"/>
</dbReference>
<reference evidence="2 3" key="1">
    <citation type="submission" date="2014-04" db="EMBL/GenBank/DDBJ databases">
        <title>Comparative genomics and transcriptomics to identify genetic mechanisms underlying the emergence of carbapenem resistant Acinetobacter baumannii (CRAb).</title>
        <authorList>
            <person name="Harris A.D."/>
            <person name="Johnson K.J."/>
            <person name="George J."/>
            <person name="Nadendla S."/>
            <person name="Daugherty S.C."/>
            <person name="Parankush S."/>
            <person name="Sadzewicz L."/>
            <person name="Tallon L."/>
            <person name="Sengamalay N."/>
            <person name="Hazen T.H."/>
            <person name="Rasko D.A."/>
        </authorList>
    </citation>
    <scope>NUCLEOTIDE SEQUENCE [LARGE SCALE GENOMIC DNA]</scope>
    <source>
        <strain evidence="2 3">21072</strain>
    </source>
</reference>
<proteinExistence type="predicted"/>
<gene>
    <name evidence="2" type="ORF">J596_0627</name>
</gene>
<evidence type="ECO:0000256" key="1">
    <source>
        <dbReference type="SAM" id="SignalP"/>
    </source>
</evidence>
<accession>A0A062IP68</accession>
<keyword evidence="1" id="KW-0732">Signal</keyword>
<evidence type="ECO:0000313" key="3">
    <source>
        <dbReference type="Proteomes" id="UP000027327"/>
    </source>
</evidence>
<sequence>MKNLLVLSLLGAVLSGCAVTYTPPETTQANVLLKKPIDAKKDALIKAVQKTLALNGEQIQNIDTNTGIITTVPKTLRLNPDMADCGKTMGLDYLKDNRTNSKFSYNIIVEDNSLTIKGNPTAEYRVGAADQDMNLTCVSKGVLENQLFESIKNNL</sequence>
<feature type="chain" id="PRO_5001611002" description="Lipoprotein" evidence="1">
    <location>
        <begin position="19"/>
        <end position="155"/>
    </location>
</feature>
<comment type="caution">
    <text evidence="2">The sequence shown here is derived from an EMBL/GenBank/DDBJ whole genome shotgun (WGS) entry which is preliminary data.</text>
</comment>
<organism evidence="2 3">
    <name type="scientific">Acinetobacter baumannii 21072</name>
    <dbReference type="NCBI Taxonomy" id="1310697"/>
    <lineage>
        <taxon>Bacteria</taxon>
        <taxon>Pseudomonadati</taxon>
        <taxon>Pseudomonadota</taxon>
        <taxon>Gammaproteobacteria</taxon>
        <taxon>Moraxellales</taxon>
        <taxon>Moraxellaceae</taxon>
        <taxon>Acinetobacter</taxon>
        <taxon>Acinetobacter calcoaceticus/baumannii complex</taxon>
    </lineage>
</organism>
<evidence type="ECO:0008006" key="4">
    <source>
        <dbReference type="Google" id="ProtNLM"/>
    </source>
</evidence>
<name>A0A062IP68_ACIBA</name>
<feature type="signal peptide" evidence="1">
    <location>
        <begin position="1"/>
        <end position="18"/>
    </location>
</feature>
<dbReference type="RefSeq" id="WP_032035905.1">
    <property type="nucleotide sequence ID" value="NZ_JMOD01000007.1"/>
</dbReference>
<dbReference type="PATRIC" id="fig|1310697.3.peg.587"/>
<evidence type="ECO:0000313" key="2">
    <source>
        <dbReference type="EMBL" id="KCY21600.1"/>
    </source>
</evidence>
<dbReference type="PROSITE" id="PS51257">
    <property type="entry name" value="PROKAR_LIPOPROTEIN"/>
    <property type="match status" value="1"/>
</dbReference>
<dbReference type="EMBL" id="JMOD01000007">
    <property type="protein sequence ID" value="KCY21600.1"/>
    <property type="molecule type" value="Genomic_DNA"/>
</dbReference>